<dbReference type="InterPro" id="IPR050222">
    <property type="entry name" value="MATE_MdtK"/>
</dbReference>
<name>A0A158IEN4_CABCO</name>
<evidence type="ECO:0000256" key="6">
    <source>
        <dbReference type="ARBA" id="ARBA00023136"/>
    </source>
</evidence>
<dbReference type="GO" id="GO:0015297">
    <property type="term" value="F:antiporter activity"/>
    <property type="evidence" value="ECO:0007669"/>
    <property type="project" value="InterPro"/>
</dbReference>
<dbReference type="CDD" id="cd13136">
    <property type="entry name" value="MATE_DinF_like"/>
    <property type="match status" value="1"/>
</dbReference>
<keyword evidence="9" id="KW-1185">Reference proteome</keyword>
<feature type="transmembrane region" description="Helical" evidence="7">
    <location>
        <begin position="161"/>
        <end position="182"/>
    </location>
</feature>
<feature type="transmembrane region" description="Helical" evidence="7">
    <location>
        <begin position="354"/>
        <end position="375"/>
    </location>
</feature>
<evidence type="ECO:0000256" key="4">
    <source>
        <dbReference type="ARBA" id="ARBA00022692"/>
    </source>
</evidence>
<feature type="transmembrane region" description="Helical" evidence="7">
    <location>
        <begin position="314"/>
        <end position="342"/>
    </location>
</feature>
<protein>
    <submittedName>
        <fullName evidence="8">Multidrug transporter MatE</fullName>
    </submittedName>
</protein>
<dbReference type="NCBIfam" id="TIGR00797">
    <property type="entry name" value="matE"/>
    <property type="match status" value="1"/>
</dbReference>
<dbReference type="GO" id="GO:0005886">
    <property type="term" value="C:plasma membrane"/>
    <property type="evidence" value="ECO:0007669"/>
    <property type="project" value="TreeGrafter"/>
</dbReference>
<evidence type="ECO:0000313" key="9">
    <source>
        <dbReference type="Proteomes" id="UP000054740"/>
    </source>
</evidence>
<comment type="subcellular location">
    <subcellularLocation>
        <location evidence="1">Membrane</location>
        <topology evidence="1">Multi-pass membrane protein</topology>
    </subcellularLocation>
</comment>
<feature type="transmembrane region" description="Helical" evidence="7">
    <location>
        <begin position="188"/>
        <end position="211"/>
    </location>
</feature>
<accession>A0A158IEN4</accession>
<dbReference type="GO" id="GO:0042910">
    <property type="term" value="F:xenobiotic transmembrane transporter activity"/>
    <property type="evidence" value="ECO:0007669"/>
    <property type="project" value="InterPro"/>
</dbReference>
<feature type="transmembrane region" description="Helical" evidence="7">
    <location>
        <begin position="242"/>
        <end position="260"/>
    </location>
</feature>
<dbReference type="EMBL" id="FCNY02000012">
    <property type="protein sequence ID" value="SAL54843.1"/>
    <property type="molecule type" value="Genomic_DNA"/>
</dbReference>
<evidence type="ECO:0000256" key="3">
    <source>
        <dbReference type="ARBA" id="ARBA00022448"/>
    </source>
</evidence>
<feature type="transmembrane region" description="Helical" evidence="7">
    <location>
        <begin position="412"/>
        <end position="433"/>
    </location>
</feature>
<keyword evidence="3" id="KW-0813">Transport</keyword>
<sequence length="443" mass="46974">MKAVPLHWHKRVLTLAFPIVLANLTQPILGAVDTAVAGHLDGPQYLGGVALGGLVFSFVFWGFGFLRMGTTGLVAQAFGARDDDALRASVLRALLLALAIGAAVLALQVPIIRFALLALGGSAAVQDTASAYCHARIWAAPFALGNYVVLGYLLGCQRVRLALVTQIFINLVNIVAVLLFVYRFGWGIGGIGAATAFADFCGFALGLAILWRLRPRGLAPLAPRALFDAHAMRRLVAINRDIFIRTICLLGSYGWFAHLGARQGDAILAANALLLNFQTFMSYGLDGFAHAAEALVGAAAGARDRHAFRQAVKVTMLWSAIGAAGFSIVFALSGGWIIGALTDQAVVQHEALRFLPWAAILPLASVAGFQLDGVFIGATRTHELMKAMAVSLTIFLLAAWALAGSLGNHGLWLALTVFMVARGITLAVQLPAIERVVCARSVR</sequence>
<keyword evidence="5 7" id="KW-1133">Transmembrane helix</keyword>
<evidence type="ECO:0000313" key="8">
    <source>
        <dbReference type="EMBL" id="SAL54843.1"/>
    </source>
</evidence>
<organism evidence="8 9">
    <name type="scientific">Caballeronia cordobensis</name>
    <name type="common">Burkholderia cordobensis</name>
    <dbReference type="NCBI Taxonomy" id="1353886"/>
    <lineage>
        <taxon>Bacteria</taxon>
        <taxon>Pseudomonadati</taxon>
        <taxon>Pseudomonadota</taxon>
        <taxon>Betaproteobacteria</taxon>
        <taxon>Burkholderiales</taxon>
        <taxon>Burkholderiaceae</taxon>
        <taxon>Caballeronia</taxon>
    </lineage>
</organism>
<feature type="transmembrane region" description="Helical" evidence="7">
    <location>
        <begin position="46"/>
        <end position="69"/>
    </location>
</feature>
<feature type="transmembrane region" description="Helical" evidence="7">
    <location>
        <begin position="280"/>
        <end position="302"/>
    </location>
</feature>
<evidence type="ECO:0000256" key="7">
    <source>
        <dbReference type="SAM" id="Phobius"/>
    </source>
</evidence>
<dbReference type="Pfam" id="PF01554">
    <property type="entry name" value="MatE"/>
    <property type="match status" value="2"/>
</dbReference>
<dbReference type="AlphaFoldDB" id="A0A158IEN4"/>
<feature type="transmembrane region" description="Helical" evidence="7">
    <location>
        <begin position="90"/>
        <end position="115"/>
    </location>
</feature>
<evidence type="ECO:0000256" key="1">
    <source>
        <dbReference type="ARBA" id="ARBA00004141"/>
    </source>
</evidence>
<keyword evidence="6 7" id="KW-0472">Membrane</keyword>
<dbReference type="RefSeq" id="WP_053569425.1">
    <property type="nucleotide sequence ID" value="NZ_FCNY02000012.1"/>
</dbReference>
<comment type="similarity">
    <text evidence="2">Belongs to the multi antimicrobial extrusion (MATE) (TC 2.A.66.1) family.</text>
</comment>
<feature type="transmembrane region" description="Helical" evidence="7">
    <location>
        <begin position="387"/>
        <end position="406"/>
    </location>
</feature>
<reference evidence="9" key="1">
    <citation type="submission" date="2016-01" db="EMBL/GenBank/DDBJ databases">
        <authorList>
            <person name="Peeters C."/>
        </authorList>
    </citation>
    <scope>NUCLEOTIDE SEQUENCE [LARGE SCALE GENOMIC DNA]</scope>
</reference>
<dbReference type="Proteomes" id="UP000054740">
    <property type="component" value="Unassembled WGS sequence"/>
</dbReference>
<keyword evidence="4 7" id="KW-0812">Transmembrane</keyword>
<feature type="transmembrane region" description="Helical" evidence="7">
    <location>
        <begin position="135"/>
        <end position="154"/>
    </location>
</feature>
<dbReference type="PANTHER" id="PTHR43298">
    <property type="entry name" value="MULTIDRUG RESISTANCE PROTEIN NORM-RELATED"/>
    <property type="match status" value="1"/>
</dbReference>
<dbReference type="InterPro" id="IPR044644">
    <property type="entry name" value="DinF-like"/>
</dbReference>
<dbReference type="InterPro" id="IPR002528">
    <property type="entry name" value="MATE_fam"/>
</dbReference>
<evidence type="ECO:0000256" key="5">
    <source>
        <dbReference type="ARBA" id="ARBA00022989"/>
    </source>
</evidence>
<dbReference type="PANTHER" id="PTHR43298:SF2">
    <property type="entry name" value="FMN_FAD EXPORTER YEEO-RELATED"/>
    <property type="match status" value="1"/>
</dbReference>
<gene>
    <name evidence="8" type="ORF">AWB70_04658</name>
</gene>
<proteinExistence type="inferred from homology"/>
<evidence type="ECO:0000256" key="2">
    <source>
        <dbReference type="ARBA" id="ARBA00010199"/>
    </source>
</evidence>